<dbReference type="NCBIfam" id="TIGR02316">
    <property type="entry name" value="propion_prpE"/>
    <property type="match status" value="1"/>
</dbReference>
<dbReference type="FunFam" id="3.40.50.12780:FF:000001">
    <property type="entry name" value="Acetyl-coenzyme A synthetase"/>
    <property type="match status" value="1"/>
</dbReference>
<evidence type="ECO:0000259" key="9">
    <source>
        <dbReference type="Pfam" id="PF16177"/>
    </source>
</evidence>
<evidence type="ECO:0000256" key="3">
    <source>
        <dbReference type="ARBA" id="ARBA00022598"/>
    </source>
</evidence>
<dbReference type="InterPro" id="IPR012694">
    <property type="entry name" value="Propion_PrpE"/>
</dbReference>
<dbReference type="GO" id="GO:0019629">
    <property type="term" value="P:propionate catabolic process, 2-methylcitrate cycle"/>
    <property type="evidence" value="ECO:0007669"/>
    <property type="project" value="InterPro"/>
</dbReference>
<evidence type="ECO:0000313" key="11">
    <source>
        <dbReference type="Proteomes" id="UP000319722"/>
    </source>
</evidence>
<reference evidence="10 11" key="1">
    <citation type="submission" date="2019-06" db="EMBL/GenBank/DDBJ databases">
        <title>Sorghum-associated microbial communities from plants grown in Nebraska, USA.</title>
        <authorList>
            <person name="Schachtman D."/>
        </authorList>
    </citation>
    <scope>NUCLEOTIDE SEQUENCE [LARGE SCALE GENOMIC DNA]</scope>
    <source>
        <strain evidence="10 11">T529</strain>
    </source>
</reference>
<protein>
    <recommendedName>
        <fullName evidence="2">Propionate--CoA ligase</fullName>
    </recommendedName>
    <alternativeName>
        <fullName evidence="6">Propionyl-CoA synthetase</fullName>
    </alternativeName>
</protein>
<evidence type="ECO:0000259" key="8">
    <source>
        <dbReference type="Pfam" id="PF13193"/>
    </source>
</evidence>
<dbReference type="Proteomes" id="UP000319722">
    <property type="component" value="Unassembled WGS sequence"/>
</dbReference>
<dbReference type="Gene3D" id="3.30.300.30">
    <property type="match status" value="1"/>
</dbReference>
<evidence type="ECO:0000256" key="5">
    <source>
        <dbReference type="ARBA" id="ARBA00022840"/>
    </source>
</evidence>
<dbReference type="Pfam" id="PF13193">
    <property type="entry name" value="AMP-binding_C"/>
    <property type="match status" value="1"/>
</dbReference>
<dbReference type="SUPFAM" id="SSF56801">
    <property type="entry name" value="Acetyl-CoA synthetase-like"/>
    <property type="match status" value="1"/>
</dbReference>
<proteinExistence type="inferred from homology"/>
<dbReference type="Pfam" id="PF16177">
    <property type="entry name" value="ACAS_N"/>
    <property type="match status" value="1"/>
</dbReference>
<dbReference type="PANTHER" id="PTHR43347">
    <property type="entry name" value="ACYL-COA SYNTHETASE"/>
    <property type="match status" value="1"/>
</dbReference>
<feature type="domain" description="AMP-dependent synthetase/ligase" evidence="7">
    <location>
        <begin position="60"/>
        <end position="453"/>
    </location>
</feature>
<evidence type="ECO:0000313" key="10">
    <source>
        <dbReference type="EMBL" id="TWD86289.1"/>
    </source>
</evidence>
<dbReference type="Pfam" id="PF00501">
    <property type="entry name" value="AMP-binding"/>
    <property type="match status" value="1"/>
</dbReference>
<evidence type="ECO:0000256" key="6">
    <source>
        <dbReference type="ARBA" id="ARBA00078862"/>
    </source>
</evidence>
<gene>
    <name evidence="10" type="ORF">FB547_104232</name>
</gene>
<dbReference type="NCBIfam" id="NF001208">
    <property type="entry name" value="PRK00174.1"/>
    <property type="match status" value="1"/>
</dbReference>
<keyword evidence="4" id="KW-0547">Nucleotide-binding</keyword>
<dbReference type="PANTHER" id="PTHR43347:SF3">
    <property type="entry name" value="ACYL-COA SYNTHETASE SHORT-CHAIN FAMILY MEMBER 3, MITOCHONDRIAL"/>
    <property type="match status" value="1"/>
</dbReference>
<dbReference type="InterPro" id="IPR045851">
    <property type="entry name" value="AMP-bd_C_sf"/>
</dbReference>
<evidence type="ECO:0000259" key="7">
    <source>
        <dbReference type="Pfam" id="PF00501"/>
    </source>
</evidence>
<evidence type="ECO:0000256" key="2">
    <source>
        <dbReference type="ARBA" id="ARBA00013625"/>
    </source>
</evidence>
<dbReference type="Gene3D" id="3.40.50.12780">
    <property type="entry name" value="N-terminal domain of ligase-like"/>
    <property type="match status" value="1"/>
</dbReference>
<feature type="domain" description="Acetyl-coenzyme A synthetase N-terminal" evidence="9">
    <location>
        <begin position="4"/>
        <end position="58"/>
    </location>
</feature>
<comment type="caution">
    <text evidence="10">The sequence shown here is derived from an EMBL/GenBank/DDBJ whole genome shotgun (WGS) entry which is preliminary data.</text>
</comment>
<sequence length="637" mass="69412">MSRYEEFYRQSVDAPEAFWAEQAKLIDWQTPAEQILDASQPPFARWFVGGTTNLCHNAVDRHLATRGDQPALIFVSTETGVEKSYSFKELHAEVQRTAASLIELGVGKGDRVLIYMPMIPEAAFAMLACARIGAIHCVVFGGFASGSLATRIEDAEPKVVVSADAGSRGGKVIAYKPLLDEAIRLSKYKPAALLLTDRGLAPMDLTAGRDHLAGELRQKHLDAEVPCTWLAATDISYTIYTSGTTGKPKGVQRDVGGYAVALAASMKHIFDGRPGETYFSTSDIGWVVGHSYIVYGPLIAGMATLMYEGLPTQGIDRQPDGGIWWRLVEKYKVTVMFSAPTAVRVLKKQDPALLKKYDLSSLRALFLAGEPLDEPTARWISEGLGVPIIDNYWQTESGWPMITIANGVEAKPSKFGSPGVPMYGYRIKILHESTGEELTAPNEKGVVVVEGPTPPGFMQTVWKDDARFVDTYWKSVPGRMVYSTFDWGIRDEDGYFYILGRTDDVINVAGHRLGTREIEESISGHANVAEVAVVGVADALKGQVAMAFVVPKDGIAVTDTDAALKLEGELMKVVADQLGALARPARVRFVSGLPKTRSGKLLRRAIQAVCEQRDPGDLTTIDDPATLQQIRQLVSSA</sequence>
<dbReference type="InterPro" id="IPR042099">
    <property type="entry name" value="ANL_N_sf"/>
</dbReference>
<accession>A0A561C4Z5</accession>
<evidence type="ECO:0000256" key="4">
    <source>
        <dbReference type="ARBA" id="ARBA00022741"/>
    </source>
</evidence>
<comment type="similarity">
    <text evidence="1">Belongs to the ATP-dependent AMP-binding enzyme family.</text>
</comment>
<feature type="domain" description="AMP-binding enzyme C-terminal" evidence="8">
    <location>
        <begin position="517"/>
        <end position="600"/>
    </location>
</feature>
<name>A0A561C4Z5_9BURK</name>
<dbReference type="InterPro" id="IPR000873">
    <property type="entry name" value="AMP-dep_synth/lig_dom"/>
</dbReference>
<dbReference type="NCBIfam" id="NF007815">
    <property type="entry name" value="PRK10524.1"/>
    <property type="match status" value="1"/>
</dbReference>
<keyword evidence="3" id="KW-0436">Ligase</keyword>
<dbReference type="GO" id="GO:0050218">
    <property type="term" value="F:propionate-CoA ligase activity"/>
    <property type="evidence" value="ECO:0007669"/>
    <property type="project" value="InterPro"/>
</dbReference>
<keyword evidence="5" id="KW-0067">ATP-binding</keyword>
<dbReference type="InterPro" id="IPR025110">
    <property type="entry name" value="AMP-bd_C"/>
</dbReference>
<dbReference type="AlphaFoldDB" id="A0A561C4Z5"/>
<dbReference type="InterPro" id="IPR032387">
    <property type="entry name" value="ACAS_N"/>
</dbReference>
<evidence type="ECO:0000256" key="1">
    <source>
        <dbReference type="ARBA" id="ARBA00006432"/>
    </source>
</evidence>
<dbReference type="GO" id="GO:0005524">
    <property type="term" value="F:ATP binding"/>
    <property type="evidence" value="ECO:0007669"/>
    <property type="project" value="UniProtKB-KW"/>
</dbReference>
<dbReference type="EMBL" id="VIVL01000004">
    <property type="protein sequence ID" value="TWD86289.1"/>
    <property type="molecule type" value="Genomic_DNA"/>
</dbReference>
<organism evidence="10 11">
    <name type="scientific">Variovorax beijingensis</name>
    <dbReference type="NCBI Taxonomy" id="2496117"/>
    <lineage>
        <taxon>Bacteria</taxon>
        <taxon>Pseudomonadati</taxon>
        <taxon>Pseudomonadota</taxon>
        <taxon>Betaproteobacteria</taxon>
        <taxon>Burkholderiales</taxon>
        <taxon>Comamonadaceae</taxon>
        <taxon>Variovorax</taxon>
    </lineage>
</organism>